<dbReference type="SMART" id="SM00855">
    <property type="entry name" value="PGAM"/>
    <property type="match status" value="1"/>
</dbReference>
<dbReference type="Pfam" id="PF00300">
    <property type="entry name" value="His_Phos_1"/>
    <property type="match status" value="1"/>
</dbReference>
<dbReference type="GO" id="GO:0005737">
    <property type="term" value="C:cytoplasm"/>
    <property type="evidence" value="ECO:0007669"/>
    <property type="project" value="TreeGrafter"/>
</dbReference>
<dbReference type="InterPro" id="IPR029033">
    <property type="entry name" value="His_PPase_superfam"/>
</dbReference>
<dbReference type="EMBL" id="AJAT01000007">
    <property type="protein sequence ID" value="EOL48867.1"/>
    <property type="molecule type" value="Genomic_DNA"/>
</dbReference>
<proteinExistence type="predicted"/>
<reference evidence="1 2" key="1">
    <citation type="submission" date="2013-02" db="EMBL/GenBank/DDBJ databases">
        <title>The Genome Sequence of Enterococcus phoeniculicola BAA-412.</title>
        <authorList>
            <consortium name="The Broad Institute Genome Sequencing Platform"/>
            <consortium name="The Broad Institute Genome Sequencing Center for Infectious Disease"/>
            <person name="Earl A.M."/>
            <person name="Gilmore M.S."/>
            <person name="Lebreton F."/>
            <person name="Walker B."/>
            <person name="Young S.K."/>
            <person name="Zeng Q."/>
            <person name="Gargeya S."/>
            <person name="Fitzgerald M."/>
            <person name="Haas B."/>
            <person name="Abouelleil A."/>
            <person name="Alvarado L."/>
            <person name="Arachchi H.M."/>
            <person name="Berlin A.M."/>
            <person name="Chapman S.B."/>
            <person name="Dewar J."/>
            <person name="Goldberg J."/>
            <person name="Griggs A."/>
            <person name="Gujja S."/>
            <person name="Hansen M."/>
            <person name="Howarth C."/>
            <person name="Imamovic A."/>
            <person name="Larimer J."/>
            <person name="McCowan C."/>
            <person name="Murphy C."/>
            <person name="Neiman D."/>
            <person name="Pearson M."/>
            <person name="Priest M."/>
            <person name="Roberts A."/>
            <person name="Saif S."/>
            <person name="Shea T."/>
            <person name="Sisk P."/>
            <person name="Sykes S."/>
            <person name="Wortman J."/>
            <person name="Nusbaum C."/>
            <person name="Birren B."/>
        </authorList>
    </citation>
    <scope>NUCLEOTIDE SEQUENCE [LARGE SCALE GENOMIC DNA]</scope>
    <source>
        <strain evidence="1 2">ATCC BAA-412</strain>
    </source>
</reference>
<dbReference type="GO" id="GO:0016791">
    <property type="term" value="F:phosphatase activity"/>
    <property type="evidence" value="ECO:0007669"/>
    <property type="project" value="TreeGrafter"/>
</dbReference>
<evidence type="ECO:0008006" key="3">
    <source>
        <dbReference type="Google" id="ProtNLM"/>
    </source>
</evidence>
<protein>
    <recommendedName>
        <fullName evidence="3">Phosphoglycerate mutase</fullName>
    </recommendedName>
</protein>
<dbReference type="RefSeq" id="WP_010767093.1">
    <property type="nucleotide sequence ID" value="NZ_ASWE01000004.1"/>
</dbReference>
<dbReference type="InterPro" id="IPR013078">
    <property type="entry name" value="His_Pase_superF_clade-1"/>
</dbReference>
<organism evidence="1 2">
    <name type="scientific">Enterococcus phoeniculicola ATCC BAA-412</name>
    <dbReference type="NCBI Taxonomy" id="1158610"/>
    <lineage>
        <taxon>Bacteria</taxon>
        <taxon>Bacillati</taxon>
        <taxon>Bacillota</taxon>
        <taxon>Bacilli</taxon>
        <taxon>Lactobacillales</taxon>
        <taxon>Enterococcaceae</taxon>
        <taxon>Enterococcus</taxon>
    </lineage>
</organism>
<evidence type="ECO:0000313" key="1">
    <source>
        <dbReference type="EMBL" id="EOL48867.1"/>
    </source>
</evidence>
<name>R3WN50_9ENTE</name>
<dbReference type="STRING" id="154621.RV11_GL003364"/>
<dbReference type="AlphaFoldDB" id="R3WN50"/>
<keyword evidence="2" id="KW-1185">Reference proteome</keyword>
<dbReference type="eggNOG" id="COG0406">
    <property type="taxonomic scope" value="Bacteria"/>
</dbReference>
<evidence type="ECO:0000313" key="2">
    <source>
        <dbReference type="Proteomes" id="UP000013785"/>
    </source>
</evidence>
<dbReference type="PANTHER" id="PTHR48100">
    <property type="entry name" value="BROAD-SPECIFICITY PHOSPHATASE YOR283W-RELATED"/>
    <property type="match status" value="1"/>
</dbReference>
<gene>
    <name evidence="1" type="ORF">UC3_00418</name>
</gene>
<dbReference type="PATRIC" id="fig|1158610.3.peg.394"/>
<accession>R3WN50</accession>
<sequence length="193" mass="22097">MKTIYFVRHSIRDISCKNDQLAPLTAEGKILAEQLGTYFVDKQIQKIYCSPYTRALQTIKPTADLLNTDVSIVDTLRERVVGCWVSDFSSFTASQWNNFDFKLENGESLNQVQKRIIPAYEKILRESQGNTIICGHGTSLSVLFHTLTEGEFGIEEFKKMTMPDVYLAEYDTKLRHFKRVGNGHAYSLKEKLT</sequence>
<comment type="caution">
    <text evidence="1">The sequence shown here is derived from an EMBL/GenBank/DDBJ whole genome shotgun (WGS) entry which is preliminary data.</text>
</comment>
<dbReference type="InterPro" id="IPR050275">
    <property type="entry name" value="PGM_Phosphatase"/>
</dbReference>
<dbReference type="HOGENOM" id="CLU_033323_12_0_9"/>
<dbReference type="SUPFAM" id="SSF53254">
    <property type="entry name" value="Phosphoglycerate mutase-like"/>
    <property type="match status" value="1"/>
</dbReference>
<dbReference type="CDD" id="cd07067">
    <property type="entry name" value="HP_PGM_like"/>
    <property type="match status" value="1"/>
</dbReference>
<dbReference type="PANTHER" id="PTHR48100:SF1">
    <property type="entry name" value="HISTIDINE PHOSPHATASE FAMILY PROTEIN-RELATED"/>
    <property type="match status" value="1"/>
</dbReference>
<dbReference type="Gene3D" id="3.40.50.1240">
    <property type="entry name" value="Phosphoglycerate mutase-like"/>
    <property type="match status" value="1"/>
</dbReference>
<dbReference type="Proteomes" id="UP000013785">
    <property type="component" value="Unassembled WGS sequence"/>
</dbReference>